<name>A0A7G5XKI2_9BACT</name>
<dbReference type="InterPro" id="IPR008979">
    <property type="entry name" value="Galactose-bd-like_sf"/>
</dbReference>
<evidence type="ECO:0000313" key="4">
    <source>
        <dbReference type="Proteomes" id="UP000515344"/>
    </source>
</evidence>
<dbReference type="InterPro" id="IPR041286">
    <property type="entry name" value="MBG_2"/>
</dbReference>
<dbReference type="InterPro" id="IPR041248">
    <property type="entry name" value="YDG"/>
</dbReference>
<organism evidence="3 4">
    <name type="scientific">Lacibacter sediminis</name>
    <dbReference type="NCBI Taxonomy" id="2760713"/>
    <lineage>
        <taxon>Bacteria</taxon>
        <taxon>Pseudomonadati</taxon>
        <taxon>Bacteroidota</taxon>
        <taxon>Chitinophagia</taxon>
        <taxon>Chitinophagales</taxon>
        <taxon>Chitinophagaceae</taxon>
        <taxon>Lacibacter</taxon>
    </lineage>
</organism>
<dbReference type="GO" id="GO:0071966">
    <property type="term" value="P:fungal-type cell wall polysaccharide metabolic process"/>
    <property type="evidence" value="ECO:0007669"/>
    <property type="project" value="TreeGrafter"/>
</dbReference>
<dbReference type="InterPro" id="IPR013783">
    <property type="entry name" value="Ig-like_fold"/>
</dbReference>
<dbReference type="InterPro" id="IPR036179">
    <property type="entry name" value="Ig-like_dom_sf"/>
</dbReference>
<evidence type="ECO:0000256" key="1">
    <source>
        <dbReference type="SAM" id="SignalP"/>
    </source>
</evidence>
<gene>
    <name evidence="3" type="ORF">H4075_07300</name>
</gene>
<dbReference type="SUPFAM" id="SSF51445">
    <property type="entry name" value="(Trans)glycosidases"/>
    <property type="match status" value="1"/>
</dbReference>
<dbReference type="PANTHER" id="PTHR34154">
    <property type="entry name" value="ALKALI-SENSITIVE LINKAGE PROTEIN 1"/>
    <property type="match status" value="1"/>
</dbReference>
<dbReference type="EMBL" id="CP060007">
    <property type="protein sequence ID" value="QNA45985.1"/>
    <property type="molecule type" value="Genomic_DNA"/>
</dbReference>
<dbReference type="Gene3D" id="2.60.40.10">
    <property type="entry name" value="Immunoglobulins"/>
    <property type="match status" value="2"/>
</dbReference>
<dbReference type="Proteomes" id="UP000515344">
    <property type="component" value="Chromosome"/>
</dbReference>
<dbReference type="InterPro" id="IPR017853">
    <property type="entry name" value="GH"/>
</dbReference>
<dbReference type="KEGG" id="lacs:H4075_07300"/>
<sequence>MFKFTSRFQALLFSIILLCFVSLSTSAQQGGNPCDPSTSYLYWTGETDNDFFNENNWRMATEDNSGQSCNASSPYLYQICPSAQDLVTDPHPDANTLEPGVTINFNLYISSASVAASGNIFFGCAQLGLTLVSSTITVTNGSVTQGVLSLNNESTVYLQQGTMSASLSLNFLDAASWVYLKQDNPKNLLARTGNIFINDVAGTLDNNFRINQYYQSGSVVRPLSNAFAPAKIYSNSNLQGSSADVSEDIIYSGSTVPNGMNNNIRSFKLKRGFMATLAVNDNGTGKSRVYIASESDLTVNTLDVALQGNVSFIRVVPWNWVTKKGTGFYYDLDAGWYYNWNLNGNPYPNTEYVPMAWGASGTFPSALSQIIAKKKTTQVLGFNESDNCEDQSGQFNNLCQPAVAVAYYENLMSLGVRLGTPAPRENGPTGWLKDFATIAKAKDVRFDFVAVHWYDWGSNPASTPNATPQEIFNRFKTYLQSVYNIYKLPIWITEFNANPNRPNPTQEGFLTLALPFLDTLSYVERYAYFQPNSSIAQVPTSSANYFDASGALTNIGTLYKNHISAPSISKTTYTCPNNLDGLDQSYVSPIINTTAFEAECGKYIGNQWTVLTDANASNGLYLKGDANLAGATTLAKQIHFEFETSVAGSYRVYIRSASTGTGAIKMGMDGAAPEQISPFTSSAFTWFQIPRIYDLGTGMHRLTIEFPNSNIKLDQIVITNGLENLEALKKDQGFCTPSDVKFGLDVTDVLTFYEAENATRGSNWNLETSTNTGGGAYLKSGTNITSPQPPTGTDNQITFTINVAKADEYELWAKIKAINAGENSLWIAVDDEPYRKWDRLGSSVYEWYWKKFYYSYGTEDRSFSYFLSAGEHTVKIAVAGGNVHVDRLAVATKGKTPSTTDPDVLLLNENLEFEAETATFLGTVTQQNCVNSSNGIQVNMSTAAANGVRFQNIIAATPGAYKLKVSYMSKDSRSFKVIVNGVTMGRQITVSSGNWCFIDASNPTLGSPAIHEVIVNLNRGINTIDIKPWGAGSPLPNSPFIDKIKLEKAPLTDVNLEAELAEIVGSTSIVTCNTASNGALASPALGTANGIRYNNILVAEAKTYDVDISYISKVARNLRISVNGGAYVIYSFEASGNWCFEGGSPKIKTIPLALVQGVNTIEMRATTADAPFLDKIVIREQPISNVTFTTSGLPAGAISVNVDYKFYTNPTTLSVPLNAATDFIAPVATNKEIYFSYPATVTVPGGNVYSISGVSASGGTVAASSQQGFNNQFTPTQPRIITGAYELTCAVPTVTTQPVDREKSYGDTARFSFEGAGTAIAYQWQINTGSGFVNITASENNPGSIYTGFNSAQLDISSLTVSMSGYQYKCVITNSCGTASTNTVILTVNPITVTIAANDKTKIYGEDNPALDATVSGTINGDALNYTLSTAAEKFSSAGSYPIAIDLGSNPNYSVTVNNGNLQIEKRTLVVTATTGSSKVYDGNTNASVTTDPLNTTANVKLSDDRINNDVFNITHTSANFDSKNVSTTHVINVSGLELAGTAAANYVLSVTSVNTSNDAVITPKDVTVSASGIDKVYDGNTVANVTLSTDKVGGDDVSASFSAANFADFNAGTWEVSVTGITISGNDAGNYTLLNSTAVTNAKINKAGSTTTLITSAATVRYMDPLTMTAKIKPANTAGALTGTVQFSIGGVAYGSPVAVVPIPGDSEGIVQATMAPQVSNLPAVNPYSVTATFTSTNNNYEGSSEAKSITVLQRNASPYNDFVGFYTGTLFAWTSGPNSTTASVTLSTTIRDNSAPRGDMRGAKVTFYLVNGTTLTPINGAQNLPVGLIDINDGSVGTASAIVNFNIGSNNAQNFQIAVGISGAYINNPNLSSAQTIVTVSKPIPGGYMVGGGRIENISSSGYVRGKSGLNTDFQADITYTKSGTNPKGKANVLVRSYYKPDGMLDTELHTYIIATSAISSLNVSSPTATATFSAKANLYEQMTDLSLVQIEGGSTFEMVIYQNGCDQKVAITLYRKAGGIWYSSNWNGTATIQQKLNGGEASVSGGGICSVTAPRISNNVEQIELLPAVKFNIKTYPNPSTSYFMIRIESMDEKMPINVRVLSMNGKEVELIRNIKAGQTIQIGNSYFPGMYVMEVIQGEKKITTKLIKQAD</sequence>
<dbReference type="Pfam" id="PF11790">
    <property type="entry name" value="Glyco_hydro_cc"/>
    <property type="match status" value="1"/>
</dbReference>
<dbReference type="InterPro" id="IPR053183">
    <property type="entry name" value="ASL1"/>
</dbReference>
<feature type="chain" id="PRO_5028885133" evidence="1">
    <location>
        <begin position="28"/>
        <end position="2155"/>
    </location>
</feature>
<dbReference type="Pfam" id="PF18676">
    <property type="entry name" value="MBG_2"/>
    <property type="match status" value="1"/>
</dbReference>
<dbReference type="RefSeq" id="WP_182805517.1">
    <property type="nucleotide sequence ID" value="NZ_CP060007.1"/>
</dbReference>
<dbReference type="NCBIfam" id="TIGR04183">
    <property type="entry name" value="Por_Secre_tail"/>
    <property type="match status" value="1"/>
</dbReference>
<dbReference type="Gene3D" id="2.60.120.260">
    <property type="entry name" value="Galactose-binding domain-like"/>
    <property type="match status" value="4"/>
</dbReference>
<dbReference type="InterPro" id="IPR026444">
    <property type="entry name" value="Secre_tail"/>
</dbReference>
<dbReference type="InterPro" id="IPR007110">
    <property type="entry name" value="Ig-like_dom"/>
</dbReference>
<reference evidence="4" key="1">
    <citation type="submission" date="2020-08" db="EMBL/GenBank/DDBJ databases">
        <title>Lacibacter sp. S13-6-6 genome sequencing.</title>
        <authorList>
            <person name="Jin L."/>
        </authorList>
    </citation>
    <scope>NUCLEOTIDE SEQUENCE [LARGE SCALE GENOMIC DNA]</scope>
    <source>
        <strain evidence="4">S13-6-6</strain>
    </source>
</reference>
<proteinExistence type="predicted"/>
<dbReference type="Pfam" id="PF18657">
    <property type="entry name" value="YDG"/>
    <property type="match status" value="2"/>
</dbReference>
<dbReference type="PANTHER" id="PTHR34154:SF3">
    <property type="entry name" value="ALKALI-SENSITIVE LINKAGE PROTEIN 1"/>
    <property type="match status" value="1"/>
</dbReference>
<dbReference type="InterPro" id="IPR024655">
    <property type="entry name" value="Asl1_glyco_hydro_catalytic"/>
</dbReference>
<feature type="signal peptide" evidence="1">
    <location>
        <begin position="1"/>
        <end position="27"/>
    </location>
</feature>
<dbReference type="SUPFAM" id="SSF49785">
    <property type="entry name" value="Galactose-binding domain-like"/>
    <property type="match status" value="1"/>
</dbReference>
<keyword evidence="4" id="KW-1185">Reference proteome</keyword>
<dbReference type="PROSITE" id="PS50835">
    <property type="entry name" value="IG_LIKE"/>
    <property type="match status" value="1"/>
</dbReference>
<protein>
    <submittedName>
        <fullName evidence="3">Ig-like domain repeat protein</fullName>
    </submittedName>
</protein>
<evidence type="ECO:0000313" key="3">
    <source>
        <dbReference type="EMBL" id="QNA45985.1"/>
    </source>
</evidence>
<dbReference type="SUPFAM" id="SSF48726">
    <property type="entry name" value="Immunoglobulin"/>
    <property type="match status" value="1"/>
</dbReference>
<feature type="domain" description="Ig-like" evidence="2">
    <location>
        <begin position="1292"/>
        <end position="1387"/>
    </location>
</feature>
<keyword evidence="1" id="KW-0732">Signal</keyword>
<evidence type="ECO:0000259" key="2">
    <source>
        <dbReference type="PROSITE" id="PS50835"/>
    </source>
</evidence>
<dbReference type="Pfam" id="PF18962">
    <property type="entry name" value="Por_Secre_tail"/>
    <property type="match status" value="1"/>
</dbReference>
<dbReference type="Gene3D" id="3.20.20.80">
    <property type="entry name" value="Glycosidases"/>
    <property type="match status" value="1"/>
</dbReference>
<dbReference type="Gene3D" id="2.60.20.10">
    <property type="entry name" value="Crystallins"/>
    <property type="match status" value="1"/>
</dbReference>
<accession>A0A7G5XKI2</accession>